<protein>
    <submittedName>
        <fullName evidence="5">1-acyl-sn-glycerol-3-phosphate acyltransferase</fullName>
        <ecNumber evidence="5">2.3.1.-</ecNumber>
    </submittedName>
</protein>
<feature type="compositionally biased region" description="Basic and acidic residues" evidence="3">
    <location>
        <begin position="28"/>
        <end position="38"/>
    </location>
</feature>
<gene>
    <name evidence="5" type="primary">plsC_1</name>
    <name evidence="5" type="ORF">Bravens_00143</name>
</gene>
<dbReference type="Proteomes" id="UP000243589">
    <property type="component" value="Unassembled WGS sequence"/>
</dbReference>
<dbReference type="InterPro" id="IPR002123">
    <property type="entry name" value="Plipid/glycerol_acylTrfase"/>
</dbReference>
<keyword evidence="2 5" id="KW-0012">Acyltransferase</keyword>
<proteinExistence type="predicted"/>
<keyword evidence="1 5" id="KW-0808">Transferase</keyword>
<dbReference type="RefSeq" id="WP_082790945.1">
    <property type="nucleotide sequence ID" value="NZ_LQQC01000002.1"/>
</dbReference>
<dbReference type="Pfam" id="PF01553">
    <property type="entry name" value="Acyltransferase"/>
    <property type="match status" value="1"/>
</dbReference>
<feature type="region of interest" description="Disordered" evidence="3">
    <location>
        <begin position="1"/>
        <end position="38"/>
    </location>
</feature>
<evidence type="ECO:0000259" key="4">
    <source>
        <dbReference type="SMART" id="SM00563"/>
    </source>
</evidence>
<evidence type="ECO:0000256" key="1">
    <source>
        <dbReference type="ARBA" id="ARBA00022679"/>
    </source>
</evidence>
<organism evidence="5 6">
    <name type="scientific">Brevibacterium ravenspurgense</name>
    <dbReference type="NCBI Taxonomy" id="479117"/>
    <lineage>
        <taxon>Bacteria</taxon>
        <taxon>Bacillati</taxon>
        <taxon>Actinomycetota</taxon>
        <taxon>Actinomycetes</taxon>
        <taxon>Micrococcales</taxon>
        <taxon>Brevibacteriaceae</taxon>
        <taxon>Brevibacterium</taxon>
    </lineage>
</organism>
<dbReference type="SUPFAM" id="SSF69593">
    <property type="entry name" value="Glycerol-3-phosphate (1)-acyltransferase"/>
    <property type="match status" value="1"/>
</dbReference>
<keyword evidence="6" id="KW-1185">Reference proteome</keyword>
<dbReference type="AlphaFoldDB" id="A0A150HC78"/>
<dbReference type="SMART" id="SM00563">
    <property type="entry name" value="PlsC"/>
    <property type="match status" value="1"/>
</dbReference>
<dbReference type="PATRIC" id="fig|479117.4.peg.139"/>
<dbReference type="GO" id="GO:0003841">
    <property type="term" value="F:1-acylglycerol-3-phosphate O-acyltransferase activity"/>
    <property type="evidence" value="ECO:0007669"/>
    <property type="project" value="TreeGrafter"/>
</dbReference>
<evidence type="ECO:0000256" key="3">
    <source>
        <dbReference type="SAM" id="MobiDB-lite"/>
    </source>
</evidence>
<dbReference type="CDD" id="cd07989">
    <property type="entry name" value="LPLAT_AGPAT-like"/>
    <property type="match status" value="1"/>
</dbReference>
<sequence>MSTDKNRGAGSEVNGEERREMSGSQASRETKANGTDEKNRHLGFEVAYDLKSTGQQLRRASFLAPFVRGGLRPLGRIAVRGAENIPQDGPLIVASYHQSNLDPLVVGISIYNQGRLPRFMAKHTLFTFPVGLVTRPLGQIPVVRGSREAGDSLAYAKAALAAGQTVTIYPEGTHTKDPDMWPGPAKSGTARLALQTGTPIITVAHWGVQNALPGKSLRPRLGPRRVMTVDFSEPIVTEGVPETKENVASLTEHITARIASQLADLRGVPLPDRFRNALEWRKA</sequence>
<dbReference type="PANTHER" id="PTHR10434">
    <property type="entry name" value="1-ACYL-SN-GLYCEROL-3-PHOSPHATE ACYLTRANSFERASE"/>
    <property type="match status" value="1"/>
</dbReference>
<name>A0A150HC78_9MICO</name>
<evidence type="ECO:0000313" key="6">
    <source>
        <dbReference type="Proteomes" id="UP000243589"/>
    </source>
</evidence>
<accession>A0A150HC78</accession>
<reference evidence="5 6" key="1">
    <citation type="submission" date="2016-01" db="EMBL/GenBank/DDBJ databases">
        <title>Use of Whole Genome Sequencing to ascertain that Brevibacterium massiliense (Roux, Raoult 2009) is a later heterotypic synonym of Brevibacterium ravenspurgense (Mages 2008).</title>
        <authorList>
            <person name="Bernier A.-M."/>
            <person name="Burdz T."/>
            <person name="Huynh C."/>
            <person name="Pachecho A.L."/>
            <person name="Wiebe D."/>
            <person name="Bonner C."/>
            <person name="Bernard K."/>
        </authorList>
    </citation>
    <scope>NUCLEOTIDE SEQUENCE [LARGE SCALE GENOMIC DNA]</scope>
    <source>
        <strain evidence="5 6">CCUG56047</strain>
    </source>
</reference>
<evidence type="ECO:0000313" key="5">
    <source>
        <dbReference type="EMBL" id="KXZ59671.1"/>
    </source>
</evidence>
<comment type="caution">
    <text evidence="5">The sequence shown here is derived from an EMBL/GenBank/DDBJ whole genome shotgun (WGS) entry which is preliminary data.</text>
</comment>
<dbReference type="GO" id="GO:0005886">
    <property type="term" value="C:plasma membrane"/>
    <property type="evidence" value="ECO:0007669"/>
    <property type="project" value="TreeGrafter"/>
</dbReference>
<dbReference type="GO" id="GO:0006654">
    <property type="term" value="P:phosphatidic acid biosynthetic process"/>
    <property type="evidence" value="ECO:0007669"/>
    <property type="project" value="TreeGrafter"/>
</dbReference>
<dbReference type="EC" id="2.3.1.-" evidence="5"/>
<feature type="domain" description="Phospholipid/glycerol acyltransferase" evidence="4">
    <location>
        <begin position="91"/>
        <end position="208"/>
    </location>
</feature>
<dbReference type="EMBL" id="LQQC01000002">
    <property type="protein sequence ID" value="KXZ59671.1"/>
    <property type="molecule type" value="Genomic_DNA"/>
</dbReference>
<evidence type="ECO:0000256" key="2">
    <source>
        <dbReference type="ARBA" id="ARBA00023315"/>
    </source>
</evidence>
<dbReference type="PANTHER" id="PTHR10434:SF55">
    <property type="entry name" value="POSSIBLE ACYLTRANSFERASE"/>
    <property type="match status" value="1"/>
</dbReference>